<dbReference type="Proteomes" id="UP000051952">
    <property type="component" value="Unassembled WGS sequence"/>
</dbReference>
<feature type="compositionally biased region" description="Polar residues" evidence="1">
    <location>
        <begin position="69"/>
        <end position="100"/>
    </location>
</feature>
<evidence type="ECO:0000256" key="1">
    <source>
        <dbReference type="SAM" id="MobiDB-lite"/>
    </source>
</evidence>
<dbReference type="InterPro" id="IPR011992">
    <property type="entry name" value="EF-hand-dom_pair"/>
</dbReference>
<protein>
    <submittedName>
        <fullName evidence="2">Uncharacterized protein</fullName>
    </submittedName>
</protein>
<organism evidence="2 3">
    <name type="scientific">Bodo saltans</name>
    <name type="common">Flagellated protozoan</name>
    <dbReference type="NCBI Taxonomy" id="75058"/>
    <lineage>
        <taxon>Eukaryota</taxon>
        <taxon>Discoba</taxon>
        <taxon>Euglenozoa</taxon>
        <taxon>Kinetoplastea</taxon>
        <taxon>Metakinetoplastina</taxon>
        <taxon>Eubodonida</taxon>
        <taxon>Bodonidae</taxon>
        <taxon>Bodo</taxon>
    </lineage>
</organism>
<gene>
    <name evidence="2" type="ORF">BSAL_92635</name>
</gene>
<keyword evidence="3" id="KW-1185">Reference proteome</keyword>
<proteinExistence type="predicted"/>
<dbReference type="VEuPathDB" id="TriTrypDB:BSAL_92635"/>
<dbReference type="AlphaFoldDB" id="A0A0S4J7A3"/>
<feature type="compositionally biased region" description="Basic and acidic residues" evidence="1">
    <location>
        <begin position="361"/>
        <end position="385"/>
    </location>
</feature>
<name>A0A0S4J7A3_BODSA</name>
<feature type="region of interest" description="Disordered" evidence="1">
    <location>
        <begin position="50"/>
        <end position="100"/>
    </location>
</feature>
<sequence>MFFGGVHLPVANRFELSNLHANDKSENVKKTNIDDLFSLLTKKIIDQGAMSHHNTATPTAAARRKSISGVVSNTSRNGSKNTSKNATPSGSRSASTLTSPRLITHASSSATTFQHVPAGSSHATTAEAEAVFKEFTVLRRVLSDSAMDVSRTSSTSQPSTSDYVEPIIPRSRLAQALARLRLHFSEAELSTEVALSSSKAGLNHDEFLFLVGSNINRRMSIEKVIKAFLLLQPSGTMGVDELKTFMMASSLHREGDHLRGEADAEPLTEEEFTMFCGLADPRGTRSVYIFTLLTCFYPKASHGLVETLLAKHGIGASIELRDERIRQEATDRTPIETAEQNERSQVMLEFATLVAQMEEAKEAQAKAAESERQQRAREQEQREAAAAHAQRSIAQKLAEAQQHESSSRRVVEDAERSERAALAQAAAKSKKDNTPLPPKPKAAVGCCRIVPDKQK</sequence>
<reference evidence="3" key="1">
    <citation type="submission" date="2015-09" db="EMBL/GenBank/DDBJ databases">
        <authorList>
            <consortium name="Pathogen Informatics"/>
        </authorList>
    </citation>
    <scope>NUCLEOTIDE SEQUENCE [LARGE SCALE GENOMIC DNA]</scope>
    <source>
        <strain evidence="3">Lake Konstanz</strain>
    </source>
</reference>
<dbReference type="SUPFAM" id="SSF47473">
    <property type="entry name" value="EF-hand"/>
    <property type="match status" value="1"/>
</dbReference>
<accession>A0A0S4J7A3</accession>
<feature type="region of interest" description="Disordered" evidence="1">
    <location>
        <begin position="361"/>
        <end position="455"/>
    </location>
</feature>
<evidence type="ECO:0000313" key="3">
    <source>
        <dbReference type="Proteomes" id="UP000051952"/>
    </source>
</evidence>
<dbReference type="EMBL" id="CYKH01001277">
    <property type="protein sequence ID" value="CUG86339.1"/>
    <property type="molecule type" value="Genomic_DNA"/>
</dbReference>
<evidence type="ECO:0000313" key="2">
    <source>
        <dbReference type="EMBL" id="CUG86339.1"/>
    </source>
</evidence>
<feature type="compositionally biased region" description="Low complexity" evidence="1">
    <location>
        <begin position="386"/>
        <end position="395"/>
    </location>
</feature>
<feature type="compositionally biased region" description="Basic and acidic residues" evidence="1">
    <location>
        <begin position="401"/>
        <end position="419"/>
    </location>
</feature>